<evidence type="ECO:0000256" key="4">
    <source>
        <dbReference type="ARBA" id="ARBA00044511"/>
    </source>
</evidence>
<evidence type="ECO:0000256" key="3">
    <source>
        <dbReference type="ARBA" id="ARBA00044493"/>
    </source>
</evidence>
<evidence type="ECO:0000256" key="5">
    <source>
        <dbReference type="SAM" id="MobiDB-lite"/>
    </source>
</evidence>
<proteinExistence type="inferred from homology"/>
<keyword evidence="7" id="KW-1185">Reference proteome</keyword>
<organism evidence="6 7">
    <name type="scientific">Phakopsora pachyrhizi</name>
    <name type="common">Asian soybean rust disease fungus</name>
    <dbReference type="NCBI Taxonomy" id="170000"/>
    <lineage>
        <taxon>Eukaryota</taxon>
        <taxon>Fungi</taxon>
        <taxon>Dikarya</taxon>
        <taxon>Basidiomycota</taxon>
        <taxon>Pucciniomycotina</taxon>
        <taxon>Pucciniomycetes</taxon>
        <taxon>Pucciniales</taxon>
        <taxon>Phakopsoraceae</taxon>
        <taxon>Phakopsora</taxon>
    </lineage>
</organism>
<evidence type="ECO:0000256" key="2">
    <source>
        <dbReference type="ARBA" id="ARBA00022737"/>
    </source>
</evidence>
<name>A0AAV0ANS3_PHAPC</name>
<accession>A0AAV0ANS3</accession>
<sequence>MDLMNFICLLLPHTRLEGLPLLAQKAYSSRLPSGMENTTEDNVEGGDRSCQPSSSHDLDPTLLLKELKALEKITPSDRLSSFFKHVQTLWTQWHSFLLTIRGRLTPSDMLHEISHAFFFLCPQKITKIMNDIELQKAKWEALCKILKEKELSLLDLAALVKNSCRKVLFSSSLKDQEARIEVLVAISRAVFSASPGLDRTLSPLVAQTVQQIANSMMKLSSVDLASEFVLQMLCRDSDLAEYFESTFLHRLMVTCASHQRLDQAHLILNEIPSHLQTLEYYKACMTVWGSRKSKPLIHSACLVWQALDNHPTLLADLEAYNLYLLLKARLGQLEEVISTAQKMRRLGFPLQEKSFGIMLQSIGRCKGLLPALNYLPELIESGYRPDSYTSNILLCSRTETSHGACRKSEFINQTPQDRESEFVSTLMKIKSLKYPFDEVTRNLVVRAFLERSYSHPVNQIWTLKEMSLTESHYSMKLHRNQFRRFRTPLYAMLCAAFRRTGAQEDAKCLEQEWRNEKRKARKISDSSSEKVI</sequence>
<comment type="subunit">
    <text evidence="4">Binds to mitochondrial small subunit 15S rRNA.</text>
</comment>
<protein>
    <submittedName>
        <fullName evidence="6">Uncharacterized protein</fullName>
    </submittedName>
</protein>
<keyword evidence="2" id="KW-0677">Repeat</keyword>
<dbReference type="Proteomes" id="UP001153365">
    <property type="component" value="Unassembled WGS sequence"/>
</dbReference>
<evidence type="ECO:0000313" key="7">
    <source>
        <dbReference type="Proteomes" id="UP001153365"/>
    </source>
</evidence>
<dbReference type="AlphaFoldDB" id="A0AAV0ANS3"/>
<evidence type="ECO:0000313" key="6">
    <source>
        <dbReference type="EMBL" id="CAH7670593.1"/>
    </source>
</evidence>
<dbReference type="PANTHER" id="PTHR47936:SF1">
    <property type="entry name" value="PENTATRICOPEPTIDE REPEAT-CONTAINING PROTEIN GUN1, CHLOROPLASTIC"/>
    <property type="match status" value="1"/>
</dbReference>
<dbReference type="EMBL" id="CALTRL010001029">
    <property type="protein sequence ID" value="CAH7670593.1"/>
    <property type="molecule type" value="Genomic_DNA"/>
</dbReference>
<comment type="similarity">
    <text evidence="1">Belongs to the CCM1 family.</text>
</comment>
<feature type="region of interest" description="Disordered" evidence="5">
    <location>
        <begin position="32"/>
        <end position="57"/>
    </location>
</feature>
<evidence type="ECO:0000256" key="1">
    <source>
        <dbReference type="ARBA" id="ARBA00006192"/>
    </source>
</evidence>
<comment type="function">
    <text evidence="3">Regulates mitochondrial small subunit maturation by controlling 15S rRNA 5'-end processing. Localizes to the 5' precursor of the 15S rRNA in a position that is subsequently occupied by mS47 in the mature yeast mtSSU. Uses structure and sequence-specific RNA recognition, binding to a single-stranded region of the precursor and specifically recognizing bases -6 to -1. The exchange of Ccm1 for mS47 is coupled to the irreversible removal of precursor rRNA that is accompanied by conformational changes of the mitoribosomal proteins uS5m and mS26. These conformational changes signal completion of 5'-end rRNA processing through protection of the mature 5'-end of the 15S rRNA and stabilization of mS47. The removal of the 5' precursor together with the dissociation of Ccm1 may be catalyzed by the 5'-3' exoribonuclease Pet127. Involved in the specific removal of group I introns in mitochondrial encoded transcripts.</text>
</comment>
<dbReference type="Gene3D" id="1.25.40.10">
    <property type="entry name" value="Tetratricopeptide repeat domain"/>
    <property type="match status" value="1"/>
</dbReference>
<dbReference type="InterPro" id="IPR011990">
    <property type="entry name" value="TPR-like_helical_dom_sf"/>
</dbReference>
<gene>
    <name evidence="6" type="ORF">PPACK8108_LOCUS5324</name>
</gene>
<reference evidence="6" key="1">
    <citation type="submission" date="2022-06" db="EMBL/GenBank/DDBJ databases">
        <authorList>
            <consortium name="SYNGENTA / RWTH Aachen University"/>
        </authorList>
    </citation>
    <scope>NUCLEOTIDE SEQUENCE</scope>
</reference>
<dbReference type="PANTHER" id="PTHR47936">
    <property type="entry name" value="PPR_LONG DOMAIN-CONTAINING PROTEIN"/>
    <property type="match status" value="1"/>
</dbReference>
<comment type="caution">
    <text evidence="6">The sequence shown here is derived from an EMBL/GenBank/DDBJ whole genome shotgun (WGS) entry which is preliminary data.</text>
</comment>